<comment type="caution">
    <text evidence="2">The sequence shown here is derived from an EMBL/GenBank/DDBJ whole genome shotgun (WGS) entry which is preliminary data.</text>
</comment>
<accession>A0A8H4INI2</accession>
<dbReference type="AlphaFoldDB" id="A0A8H4INI2"/>
<evidence type="ECO:0000256" key="1">
    <source>
        <dbReference type="SAM" id="MobiDB-lite"/>
    </source>
</evidence>
<feature type="region of interest" description="Disordered" evidence="1">
    <location>
        <begin position="399"/>
        <end position="427"/>
    </location>
</feature>
<dbReference type="OrthoDB" id="10346031at2759"/>
<organism evidence="2 3">
    <name type="scientific">Botryosphaeria dothidea</name>
    <dbReference type="NCBI Taxonomy" id="55169"/>
    <lineage>
        <taxon>Eukaryota</taxon>
        <taxon>Fungi</taxon>
        <taxon>Dikarya</taxon>
        <taxon>Ascomycota</taxon>
        <taxon>Pezizomycotina</taxon>
        <taxon>Dothideomycetes</taxon>
        <taxon>Dothideomycetes incertae sedis</taxon>
        <taxon>Botryosphaeriales</taxon>
        <taxon>Botryosphaeriaceae</taxon>
        <taxon>Botryosphaeria</taxon>
    </lineage>
</organism>
<sequence>MSLTRKTPQEFEERTLDWAIFRAPHLKIDFMGRIVPPNAVPHGYPLRRSILTHQPDSHVFEDTKEGEVDPPVTTIDRLKRRVSSANKYSMSITMRCALFRFPVFLWPKGGSKICCFDLEIIIPGPYQSPAVVSKYLEVFSNVFKKMTDVLKVRILLRVAKDQHLSPDPTLTHEEYLYSLFSSLGAKMESIRDLNVVIVQTLVAGSRKFQVHGLRGPNEMNFKLNWRDSLGSFDNQGNGLEICIRDKSGRAVRDSMGDYVRYHVGGVSRDDKGRLLLDFNGHLVRDSVTSNVRDSHGHVMEILRDGSMRDHYGNALRDTNNNVLHLGDRGELTDAAGNILLSNFAAAFNAMGYVERDSRENPIMQLPGDATRNSRGQVFVEDDNTVAVIRAANAIANGMASTPASPVKTSSSASPAKPPVKTLRHAHSNITCRIPDFSEP</sequence>
<evidence type="ECO:0000313" key="2">
    <source>
        <dbReference type="EMBL" id="KAF4304079.1"/>
    </source>
</evidence>
<feature type="compositionally biased region" description="Low complexity" evidence="1">
    <location>
        <begin position="399"/>
        <end position="420"/>
    </location>
</feature>
<keyword evidence="3" id="KW-1185">Reference proteome</keyword>
<name>A0A8H4INI2_9PEZI</name>
<gene>
    <name evidence="2" type="ORF">GTA08_BOTSDO08399</name>
</gene>
<dbReference type="EMBL" id="WWBZ02000051">
    <property type="protein sequence ID" value="KAF4304079.1"/>
    <property type="molecule type" value="Genomic_DNA"/>
</dbReference>
<reference evidence="2" key="1">
    <citation type="submission" date="2020-04" db="EMBL/GenBank/DDBJ databases">
        <title>Genome Assembly and Annotation of Botryosphaeria dothidea sdau 11-99, a Latent Pathogen of Apple Fruit Ring Rot in China.</title>
        <authorList>
            <person name="Yu C."/>
            <person name="Diao Y."/>
            <person name="Lu Q."/>
            <person name="Zhao J."/>
            <person name="Cui S."/>
            <person name="Peng C."/>
            <person name="He B."/>
            <person name="Liu H."/>
        </authorList>
    </citation>
    <scope>NUCLEOTIDE SEQUENCE [LARGE SCALE GENOMIC DNA]</scope>
    <source>
        <strain evidence="2">Sdau11-99</strain>
    </source>
</reference>
<protein>
    <submittedName>
        <fullName evidence="2">Uncharacterized protein</fullName>
    </submittedName>
</protein>
<evidence type="ECO:0000313" key="3">
    <source>
        <dbReference type="Proteomes" id="UP000572817"/>
    </source>
</evidence>
<dbReference type="Proteomes" id="UP000572817">
    <property type="component" value="Unassembled WGS sequence"/>
</dbReference>
<proteinExistence type="predicted"/>